<keyword evidence="4" id="KW-1185">Reference proteome</keyword>
<evidence type="ECO:0000256" key="1">
    <source>
        <dbReference type="SAM" id="MobiDB-lite"/>
    </source>
</evidence>
<feature type="region of interest" description="Disordered" evidence="1">
    <location>
        <begin position="228"/>
        <end position="279"/>
    </location>
</feature>
<dbReference type="CDD" id="cd01671">
    <property type="entry name" value="CARD"/>
    <property type="match status" value="1"/>
</dbReference>
<dbReference type="Proteomes" id="UP001519460">
    <property type="component" value="Unassembled WGS sequence"/>
</dbReference>
<dbReference type="AlphaFoldDB" id="A0ABD0L7D9"/>
<gene>
    <name evidence="3" type="ORF">BaRGS_00013727</name>
</gene>
<dbReference type="PROSITE" id="PS50209">
    <property type="entry name" value="CARD"/>
    <property type="match status" value="1"/>
</dbReference>
<dbReference type="EMBL" id="JACVVK020000078">
    <property type="protein sequence ID" value="KAK7495087.1"/>
    <property type="molecule type" value="Genomic_DNA"/>
</dbReference>
<protein>
    <recommendedName>
        <fullName evidence="2">CARD domain-containing protein</fullName>
    </recommendedName>
</protein>
<feature type="domain" description="CARD" evidence="2">
    <location>
        <begin position="18"/>
        <end position="81"/>
    </location>
</feature>
<accession>A0ABD0L7D9</accession>
<dbReference type="Pfam" id="PF00619">
    <property type="entry name" value="CARD"/>
    <property type="match status" value="1"/>
</dbReference>
<feature type="compositionally biased region" description="Low complexity" evidence="1">
    <location>
        <begin position="234"/>
        <end position="254"/>
    </location>
</feature>
<sequence>MQESGDWAASEAETGPAIYRDQEEFLRAIHTNFLKSVQPLQSGLIDELRSRGAITVDDEEKVKAGEIPKERARRMWDILREVPSKTFGEMCMPVLKELYGYVLEGAEYQSGSQSEGGSKCLRHVITTRFRVKSFADEIFPHIESPGDQECRKISESKESGVHLWDRIFALLKENCVNRALKEKVAQFLRNNDIHLTNFTRNFRSGFPCRCRAVLSPVKSSSDKFLSINNESSDDYPSSHSSEGRVSDTGSVSSSDGEEGHNTGKQVKDRRDQFNTQEDRDKYQTTLSKINEVLIDAARLKTYLRELESIRDAEKLTESASSCVPVPDSVSETSSVTLTRKVDDIRIQKDSFLESATRTLSESSELETWAQSGFPPARVKYILGRRQQLAHDVDDVRRLFEEVIQTFFDPEPQRVHFELDF</sequence>
<dbReference type="SUPFAM" id="SSF47986">
    <property type="entry name" value="DEATH domain"/>
    <property type="match status" value="1"/>
</dbReference>
<name>A0ABD0L7D9_9CAEN</name>
<feature type="compositionally biased region" description="Basic and acidic residues" evidence="1">
    <location>
        <begin position="257"/>
        <end position="279"/>
    </location>
</feature>
<dbReference type="InterPro" id="IPR011029">
    <property type="entry name" value="DEATH-like_dom_sf"/>
</dbReference>
<proteinExistence type="predicted"/>
<evidence type="ECO:0000313" key="3">
    <source>
        <dbReference type="EMBL" id="KAK7495087.1"/>
    </source>
</evidence>
<comment type="caution">
    <text evidence="3">The sequence shown here is derived from an EMBL/GenBank/DDBJ whole genome shotgun (WGS) entry which is preliminary data.</text>
</comment>
<evidence type="ECO:0000313" key="4">
    <source>
        <dbReference type="Proteomes" id="UP001519460"/>
    </source>
</evidence>
<organism evidence="3 4">
    <name type="scientific">Batillaria attramentaria</name>
    <dbReference type="NCBI Taxonomy" id="370345"/>
    <lineage>
        <taxon>Eukaryota</taxon>
        <taxon>Metazoa</taxon>
        <taxon>Spiralia</taxon>
        <taxon>Lophotrochozoa</taxon>
        <taxon>Mollusca</taxon>
        <taxon>Gastropoda</taxon>
        <taxon>Caenogastropoda</taxon>
        <taxon>Sorbeoconcha</taxon>
        <taxon>Cerithioidea</taxon>
        <taxon>Batillariidae</taxon>
        <taxon>Batillaria</taxon>
    </lineage>
</organism>
<dbReference type="InterPro" id="IPR001315">
    <property type="entry name" value="CARD"/>
</dbReference>
<reference evidence="3 4" key="1">
    <citation type="journal article" date="2023" name="Sci. Data">
        <title>Genome assembly of the Korean intertidal mud-creeper Batillaria attramentaria.</title>
        <authorList>
            <person name="Patra A.K."/>
            <person name="Ho P.T."/>
            <person name="Jun S."/>
            <person name="Lee S.J."/>
            <person name="Kim Y."/>
            <person name="Won Y.J."/>
        </authorList>
    </citation>
    <scope>NUCLEOTIDE SEQUENCE [LARGE SCALE GENOMIC DNA]</scope>
    <source>
        <strain evidence="3">Wonlab-2016</strain>
    </source>
</reference>
<evidence type="ECO:0000259" key="2">
    <source>
        <dbReference type="PROSITE" id="PS50209"/>
    </source>
</evidence>
<dbReference type="Gene3D" id="1.10.533.10">
    <property type="entry name" value="Death Domain, Fas"/>
    <property type="match status" value="1"/>
</dbReference>